<feature type="compositionally biased region" description="Polar residues" evidence="1">
    <location>
        <begin position="91"/>
        <end position="109"/>
    </location>
</feature>
<evidence type="ECO:0000313" key="4">
    <source>
        <dbReference type="Proteomes" id="UP000187941"/>
    </source>
</evidence>
<gene>
    <name evidence="3" type="ORF">AWR27_10495</name>
</gene>
<feature type="chain" id="PRO_5012569075" evidence="2">
    <location>
        <begin position="20"/>
        <end position="126"/>
    </location>
</feature>
<name>A0A1P9WWG2_9BACT</name>
<dbReference type="RefSeq" id="WP_077131152.1">
    <property type="nucleotide sequence ID" value="NZ_CP014263.1"/>
</dbReference>
<accession>A0A1P9WWG2</accession>
<keyword evidence="4" id="KW-1185">Reference proteome</keyword>
<dbReference type="KEGG" id="smon:AWR27_10495"/>
<dbReference type="AlphaFoldDB" id="A0A1P9WWG2"/>
<sequence length="126" mass="13304">MKTSLFITTLLLTSGMALAQNTNARYDATYSTGNYKHANKAAQARQWEQKNGASVVAPNAQGVATNYKQPKPGVAPAGGVEAPVYGPASIASRNYKANHSTTSQASEQRMANRPGRDSKGTTTGEE</sequence>
<feature type="signal peptide" evidence="2">
    <location>
        <begin position="1"/>
        <end position="19"/>
    </location>
</feature>
<dbReference type="Proteomes" id="UP000187941">
    <property type="component" value="Chromosome"/>
</dbReference>
<dbReference type="OrthoDB" id="965763at2"/>
<reference evidence="3 4" key="1">
    <citation type="submission" date="2016-01" db="EMBL/GenBank/DDBJ databases">
        <authorList>
            <person name="Oliw E.H."/>
        </authorList>
    </citation>
    <scope>NUCLEOTIDE SEQUENCE [LARGE SCALE GENOMIC DNA]</scope>
    <source>
        <strain evidence="3 4">DY10</strain>
    </source>
</reference>
<keyword evidence="2" id="KW-0732">Signal</keyword>
<proteinExistence type="predicted"/>
<evidence type="ECO:0000256" key="1">
    <source>
        <dbReference type="SAM" id="MobiDB-lite"/>
    </source>
</evidence>
<organism evidence="3 4">
    <name type="scientific">Spirosoma montaniterrae</name>
    <dbReference type="NCBI Taxonomy" id="1178516"/>
    <lineage>
        <taxon>Bacteria</taxon>
        <taxon>Pseudomonadati</taxon>
        <taxon>Bacteroidota</taxon>
        <taxon>Cytophagia</taxon>
        <taxon>Cytophagales</taxon>
        <taxon>Cytophagaceae</taxon>
        <taxon>Spirosoma</taxon>
    </lineage>
</organism>
<evidence type="ECO:0000256" key="2">
    <source>
        <dbReference type="SAM" id="SignalP"/>
    </source>
</evidence>
<protein>
    <submittedName>
        <fullName evidence="3">Uncharacterized protein</fullName>
    </submittedName>
</protein>
<dbReference type="EMBL" id="CP014263">
    <property type="protein sequence ID" value="AQG79719.1"/>
    <property type="molecule type" value="Genomic_DNA"/>
</dbReference>
<evidence type="ECO:0000313" key="3">
    <source>
        <dbReference type="EMBL" id="AQG79719.1"/>
    </source>
</evidence>
<feature type="region of interest" description="Disordered" evidence="1">
    <location>
        <begin position="91"/>
        <end position="126"/>
    </location>
</feature>
<dbReference type="STRING" id="1178516.AWR27_10495"/>